<dbReference type="HOGENOM" id="CLU_1112502_0_0_1"/>
<dbReference type="Gene3D" id="6.10.250.1620">
    <property type="match status" value="1"/>
</dbReference>
<dbReference type="VEuPathDB" id="VectorBase:RPRC013329"/>
<dbReference type="AlphaFoldDB" id="R4G439"/>
<dbReference type="RefSeq" id="XP_073976814.1">
    <property type="nucleotide sequence ID" value="XM_074120713.1"/>
</dbReference>
<dbReference type="EMBL" id="GAHY01001680">
    <property type="protein sequence ID" value="JAA75830.1"/>
    <property type="molecule type" value="mRNA"/>
</dbReference>
<evidence type="ECO:0000313" key="4">
    <source>
        <dbReference type="EMBL" id="JAA75830.1"/>
    </source>
</evidence>
<organism evidence="4">
    <name type="scientific">Rhodnius prolixus</name>
    <name type="common">Triatomid bug</name>
    <dbReference type="NCBI Taxonomy" id="13249"/>
    <lineage>
        <taxon>Eukaryota</taxon>
        <taxon>Metazoa</taxon>
        <taxon>Ecdysozoa</taxon>
        <taxon>Arthropoda</taxon>
        <taxon>Hexapoda</taxon>
        <taxon>Insecta</taxon>
        <taxon>Pterygota</taxon>
        <taxon>Neoptera</taxon>
        <taxon>Paraneoptera</taxon>
        <taxon>Hemiptera</taxon>
        <taxon>Heteroptera</taxon>
        <taxon>Panheteroptera</taxon>
        <taxon>Cimicomorpha</taxon>
        <taxon>Reduviidae</taxon>
        <taxon>Triatominae</taxon>
        <taxon>Rhodnius</taxon>
    </lineage>
</organism>
<reference evidence="6" key="2">
    <citation type="submission" date="2015-04" db="EMBL/GenBank/DDBJ databases">
        <authorList>
            <person name="Wilson R.K."/>
            <person name="Warren W."/>
            <person name="Dotson E."/>
            <person name="Oliveira P.L."/>
        </authorList>
    </citation>
    <scope>NUCLEOTIDE SEQUENCE</scope>
</reference>
<dbReference type="SUPFAM" id="SSF160527">
    <property type="entry name" value="V-type ATPase subunit E-like"/>
    <property type="match status" value="1"/>
</dbReference>
<dbReference type="InParanoid" id="R4G439"/>
<dbReference type="EnsemblMetazoa" id="RPRC013329-RA">
    <property type="protein sequence ID" value="RPRC013329-PA"/>
    <property type="gene ID" value="RPRC013329"/>
</dbReference>
<keyword evidence="2" id="KW-0813">Transport</keyword>
<dbReference type="Proteomes" id="UP000015103">
    <property type="component" value="Unassembled WGS sequence"/>
</dbReference>
<evidence type="ECO:0000256" key="2">
    <source>
        <dbReference type="ARBA" id="ARBA00022448"/>
    </source>
</evidence>
<evidence type="ECO:0000256" key="3">
    <source>
        <dbReference type="ARBA" id="ARBA00023065"/>
    </source>
</evidence>
<comment type="similarity">
    <text evidence="1">Belongs to the V-ATPase E subunit family.</text>
</comment>
<accession>R4G439</accession>
<dbReference type="Gene3D" id="3.30.2320.30">
    <property type="entry name" value="ATP synthase, E subunit, C-terminal"/>
    <property type="match status" value="1"/>
</dbReference>
<evidence type="ECO:0000313" key="6">
    <source>
        <dbReference type="Proteomes" id="UP000015103"/>
    </source>
</evidence>
<reference evidence="4" key="1">
    <citation type="submission" date="2013-04" db="EMBL/GenBank/DDBJ databases">
        <title>An insight into the transcriptome of the digestive tract of the blood sucking bug, Rhodnius prolixus.</title>
        <authorList>
            <person name="Ribeiro J.M.C."/>
            <person name="Genta F.A."/>
            <person name="Sorgine M.H.F."/>
            <person name="Paiva-Silva G.O."/>
            <person name="Majerowicz D."/>
            <person name="Medeiros M."/>
            <person name="Koerich L."/>
            <person name="Terra W.R."/>
            <person name="Ferreira C."/>
            <person name="Pimentel A.C."/>
            <person name="Bisch P.M."/>
            <person name="Diniz M.M.P."/>
            <person name="Nascimento R."/>
            <person name="Salmon D."/>
            <person name="Silber A.M."/>
            <person name="Alves M."/>
            <person name="Oliveira M.F."/>
            <person name="Gondim K.C."/>
            <person name="Silva Neto M.A.C."/>
            <person name="Atella G.C."/>
            <person name="Araujo H."/>
            <person name="Dias F.S."/>
            <person name="Polycarpo C.R."/>
            <person name="Fampa P."/>
            <person name="Melo A.C."/>
            <person name="Tanaka A.S."/>
            <person name="Balczun C."/>
            <person name="Oliveira J.H.M."/>
            <person name="Goncalves R."/>
            <person name="Lazoski C."/>
            <person name="Pereira M.A."/>
            <person name="Rivera-Pomar R."/>
            <person name="Diambra L."/>
            <person name="Schaub G.A."/>
            <person name="Garcia E.S."/>
            <person name="Azambuja P."/>
            <person name="Braz G.R.C."/>
            <person name="Oliveira P.L."/>
        </authorList>
    </citation>
    <scope>NUCLEOTIDE SEQUENCE</scope>
</reference>
<keyword evidence="6" id="KW-1185">Reference proteome</keyword>
<dbReference type="OMA" id="KIWCRES"/>
<evidence type="ECO:0000256" key="1">
    <source>
        <dbReference type="ARBA" id="ARBA00005901"/>
    </source>
</evidence>
<proteinExistence type="evidence at transcript level"/>
<protein>
    <submittedName>
        <fullName evidence="4 5">Putative vacuolar atp synthase subunit e</fullName>
    </submittedName>
</protein>
<dbReference type="InterPro" id="IPR038495">
    <property type="entry name" value="ATPase_E_C"/>
</dbReference>
<dbReference type="EMBL" id="ACPB03005772">
    <property type="status" value="NOT_ANNOTATED_CDS"/>
    <property type="molecule type" value="Genomic_DNA"/>
</dbReference>
<reference evidence="5" key="3">
    <citation type="submission" date="2015-05" db="UniProtKB">
        <authorList>
            <consortium name="EnsemblMetazoa"/>
        </authorList>
    </citation>
    <scope>IDENTIFICATION</scope>
</reference>
<dbReference type="GO" id="GO:0046961">
    <property type="term" value="F:proton-transporting ATPase activity, rotational mechanism"/>
    <property type="evidence" value="ECO:0007669"/>
    <property type="project" value="InterPro"/>
</dbReference>
<sequence length="250" mass="29138">MTGRGKTNELFASEAELKNVLLHIQQDCAEKLEEIEVKSDEEFEAEKYKEILNQVHFIELHYAQKEKLVKKKNMVDIITMKNEARMNHVTWRHSIIRDIIEEVKIRLHDETGITKYRTLFSMLLLEGLLKMLESNVKIWCRESDVPLAYDISKQVGKKFTKMTGIKVSLTIEKERSIDDKDTGGGIILVSGDNKISLNNTMFSRVERLSYLLQPAIYIKIFKKKRKKFLPKKSFSDWELKEQSLSAVTLL</sequence>
<name>R4G439_RHOPR</name>
<dbReference type="GeneID" id="141450338"/>
<dbReference type="STRING" id="13249.R4G439"/>
<dbReference type="PANTHER" id="PTHR45715">
    <property type="entry name" value="ATPASE H+-TRANSPORTING V1 SUBUNIT E1A-RELATED"/>
    <property type="match status" value="1"/>
</dbReference>
<dbReference type="InterPro" id="IPR002842">
    <property type="entry name" value="ATPase_V1_Esu"/>
</dbReference>
<evidence type="ECO:0000313" key="5">
    <source>
        <dbReference type="EnsemblMetazoa" id="RPRC013329-PA"/>
    </source>
</evidence>
<dbReference type="eggNOG" id="KOG1664">
    <property type="taxonomic scope" value="Eukaryota"/>
</dbReference>
<dbReference type="Pfam" id="PF01991">
    <property type="entry name" value="vATP-synt_E"/>
    <property type="match status" value="1"/>
</dbReference>
<keyword evidence="3" id="KW-0406">Ion transport</keyword>
<dbReference type="GO" id="GO:0033178">
    <property type="term" value="C:proton-transporting two-sector ATPase complex, catalytic domain"/>
    <property type="evidence" value="ECO:0007669"/>
    <property type="project" value="InterPro"/>
</dbReference>